<keyword evidence="3 5" id="KW-1133">Transmembrane helix</keyword>
<proteinExistence type="predicted"/>
<feature type="transmembrane region" description="Helical" evidence="5">
    <location>
        <begin position="188"/>
        <end position="214"/>
    </location>
</feature>
<dbReference type="Proteomes" id="UP000092460">
    <property type="component" value="Unassembled WGS sequence"/>
</dbReference>
<dbReference type="EnsemblMetazoa" id="GPPI011958-RA">
    <property type="protein sequence ID" value="GPPI011958-PA"/>
    <property type="gene ID" value="GPPI011958"/>
</dbReference>
<feature type="transmembrane region" description="Helical" evidence="5">
    <location>
        <begin position="98"/>
        <end position="118"/>
    </location>
</feature>
<evidence type="ECO:0000256" key="5">
    <source>
        <dbReference type="SAM" id="Phobius"/>
    </source>
</evidence>
<feature type="transmembrane region" description="Helical" evidence="5">
    <location>
        <begin position="130"/>
        <end position="150"/>
    </location>
</feature>
<organism evidence="7 8">
    <name type="scientific">Glossina palpalis gambiensis</name>
    <dbReference type="NCBI Taxonomy" id="67801"/>
    <lineage>
        <taxon>Eukaryota</taxon>
        <taxon>Metazoa</taxon>
        <taxon>Ecdysozoa</taxon>
        <taxon>Arthropoda</taxon>
        <taxon>Hexapoda</taxon>
        <taxon>Insecta</taxon>
        <taxon>Pterygota</taxon>
        <taxon>Neoptera</taxon>
        <taxon>Endopterygota</taxon>
        <taxon>Diptera</taxon>
        <taxon>Brachycera</taxon>
        <taxon>Muscomorpha</taxon>
        <taxon>Hippoboscoidea</taxon>
        <taxon>Glossinidae</taxon>
        <taxon>Glossina</taxon>
    </lineage>
</organism>
<keyword evidence="2 5" id="KW-0812">Transmembrane</keyword>
<evidence type="ECO:0000313" key="8">
    <source>
        <dbReference type="Proteomes" id="UP000092460"/>
    </source>
</evidence>
<sequence length="228" mass="25756">MTTTVDEEFHDVLSRILRECTDLWHYRGDANERPVRRTGRKNSSYLLSFIDKILPKVSAPSNNNMMEMDIPSEPMSRRQRAGEEYSEESVGFGQVVKIFAALGILCTYPLQLNAAYYYIVDVLDIDKKDLIKYGLRILLVLLTLVLAMINPFHFEYIMGLLGSLCLSVLTLIVPGLTPFCTKNYGNVYWMGIVAVIALLTGITTFIAGTAQIIINWTAVDYSELESYC</sequence>
<keyword evidence="8" id="KW-1185">Reference proteome</keyword>
<name>A0A1B0AXF3_9MUSC</name>
<reference evidence="8" key="1">
    <citation type="submission" date="2015-01" db="EMBL/GenBank/DDBJ databases">
        <authorList>
            <person name="Aksoy S."/>
            <person name="Warren W."/>
            <person name="Wilson R.K."/>
        </authorList>
    </citation>
    <scope>NUCLEOTIDE SEQUENCE [LARGE SCALE GENOMIC DNA]</scope>
    <source>
        <strain evidence="8">IAEA</strain>
    </source>
</reference>
<reference evidence="7" key="2">
    <citation type="submission" date="2020-05" db="UniProtKB">
        <authorList>
            <consortium name="EnsemblMetazoa"/>
        </authorList>
    </citation>
    <scope>IDENTIFICATION</scope>
    <source>
        <strain evidence="7">IAEA</strain>
    </source>
</reference>
<feature type="domain" description="Amino acid transporter transmembrane" evidence="6">
    <location>
        <begin position="92"/>
        <end position="214"/>
    </location>
</feature>
<protein>
    <recommendedName>
        <fullName evidence="6">Amino acid transporter transmembrane domain-containing protein</fullName>
    </recommendedName>
</protein>
<dbReference type="InterPro" id="IPR013057">
    <property type="entry name" value="AA_transpt_TM"/>
</dbReference>
<comment type="subcellular location">
    <subcellularLocation>
        <location evidence="1">Membrane</location>
    </subcellularLocation>
</comment>
<accession>A0A1B0AXF3</accession>
<evidence type="ECO:0000256" key="3">
    <source>
        <dbReference type="ARBA" id="ARBA00022989"/>
    </source>
</evidence>
<dbReference type="GO" id="GO:0016020">
    <property type="term" value="C:membrane"/>
    <property type="evidence" value="ECO:0007669"/>
    <property type="project" value="UniProtKB-SubCell"/>
</dbReference>
<evidence type="ECO:0000313" key="7">
    <source>
        <dbReference type="EnsemblMetazoa" id="GPPI011958-PA"/>
    </source>
</evidence>
<keyword evidence="4 5" id="KW-0472">Membrane</keyword>
<dbReference type="Pfam" id="PF01490">
    <property type="entry name" value="Aa_trans"/>
    <property type="match status" value="1"/>
</dbReference>
<dbReference type="EMBL" id="JXJN01005251">
    <property type="status" value="NOT_ANNOTATED_CDS"/>
    <property type="molecule type" value="Genomic_DNA"/>
</dbReference>
<dbReference type="STRING" id="67801.A0A1B0AXF3"/>
<evidence type="ECO:0000259" key="6">
    <source>
        <dbReference type="Pfam" id="PF01490"/>
    </source>
</evidence>
<dbReference type="AlphaFoldDB" id="A0A1B0AXF3"/>
<evidence type="ECO:0000256" key="2">
    <source>
        <dbReference type="ARBA" id="ARBA00022692"/>
    </source>
</evidence>
<evidence type="ECO:0000256" key="4">
    <source>
        <dbReference type="ARBA" id="ARBA00023136"/>
    </source>
</evidence>
<dbReference type="VEuPathDB" id="VectorBase:GPPI011958"/>
<evidence type="ECO:0000256" key="1">
    <source>
        <dbReference type="ARBA" id="ARBA00004370"/>
    </source>
</evidence>
<feature type="transmembrane region" description="Helical" evidence="5">
    <location>
        <begin position="156"/>
        <end position="176"/>
    </location>
</feature>